<dbReference type="Proteomes" id="UP001589692">
    <property type="component" value="Unassembled WGS sequence"/>
</dbReference>
<proteinExistence type="predicted"/>
<name>A0ABV6AJC7_9HYPH</name>
<protein>
    <recommendedName>
        <fullName evidence="3">ATP-binding protein</fullName>
    </recommendedName>
</protein>
<keyword evidence="2" id="KW-1185">Reference proteome</keyword>
<gene>
    <name evidence="1" type="ORF">ACFFP0_13995</name>
</gene>
<comment type="caution">
    <text evidence="1">The sequence shown here is derived from an EMBL/GenBank/DDBJ whole genome shotgun (WGS) entry which is preliminary data.</text>
</comment>
<dbReference type="EMBL" id="JBHMAA010000015">
    <property type="protein sequence ID" value="MFB9949972.1"/>
    <property type="molecule type" value="Genomic_DNA"/>
</dbReference>
<dbReference type="RefSeq" id="WP_377261673.1">
    <property type="nucleotide sequence ID" value="NZ_JBHMAA010000015.1"/>
</dbReference>
<evidence type="ECO:0008006" key="3">
    <source>
        <dbReference type="Google" id="ProtNLM"/>
    </source>
</evidence>
<sequence>MAANIEIGKAVASPTKAFFVTMLTRDIELQDAILDLLDNCVDGIIRSDSQNAASSQPYAGFEAKIILEPDHFTIADNCGGIPIEVAKKYAFAMGRPPEATGGDQTATVGMYGIGMKRAIFKLGTEALVESRNDTGFIVEFSPEWMQDDKWDPLPMYELSDEKIPNKGTCIEIFKLNADVSSAFANRMWIDDFRKVVAQHYSLIIAKGFSVRIGSKAEMDAGIAPIAGEKFQLLNTAPAEGDGKKIEPYVYVGTIDDVEVEIYAGLYRNLLTEDEADSEEETRGSSDDAGWTVACNDRVVIWKDKSRLTGWGEASVPNYHGQFIAITGIVLLKSKDPKKLPLTTTKRGIDAASNVYSEAKDLMRDATKSLTAFTNKWKKFPQELETIYRSSTYVDLPSLRALPANLSMASSRKSEGIKKYEPKYPEPKQEKTSVRVSFVALKDDVATLSAHFFADEKVKPGQVGEAAFNDTLKNLNGSKK</sequence>
<evidence type="ECO:0000313" key="2">
    <source>
        <dbReference type="Proteomes" id="UP001589692"/>
    </source>
</evidence>
<dbReference type="SUPFAM" id="SSF55874">
    <property type="entry name" value="ATPase domain of HSP90 chaperone/DNA topoisomerase II/histidine kinase"/>
    <property type="match status" value="1"/>
</dbReference>
<reference evidence="1 2" key="1">
    <citation type="submission" date="2024-09" db="EMBL/GenBank/DDBJ databases">
        <authorList>
            <person name="Sun Q."/>
            <person name="Mori K."/>
        </authorList>
    </citation>
    <scope>NUCLEOTIDE SEQUENCE [LARGE SCALE GENOMIC DNA]</scope>
    <source>
        <strain evidence="1 2">TBRC 4938</strain>
    </source>
</reference>
<evidence type="ECO:0000313" key="1">
    <source>
        <dbReference type="EMBL" id="MFB9949972.1"/>
    </source>
</evidence>
<organism evidence="1 2">
    <name type="scientific">Rhizobium puerariae</name>
    <dbReference type="NCBI Taxonomy" id="1585791"/>
    <lineage>
        <taxon>Bacteria</taxon>
        <taxon>Pseudomonadati</taxon>
        <taxon>Pseudomonadota</taxon>
        <taxon>Alphaproteobacteria</taxon>
        <taxon>Hyphomicrobiales</taxon>
        <taxon>Rhizobiaceae</taxon>
        <taxon>Rhizobium/Agrobacterium group</taxon>
        <taxon>Rhizobium</taxon>
    </lineage>
</organism>
<dbReference type="InterPro" id="IPR036890">
    <property type="entry name" value="HATPase_C_sf"/>
</dbReference>
<accession>A0ABV6AJC7</accession>